<dbReference type="EMBL" id="AYSL01000846">
    <property type="protein sequence ID" value="KTF06947.1"/>
    <property type="molecule type" value="Genomic_DNA"/>
</dbReference>
<comment type="caution">
    <text evidence="1">The sequence shown here is derived from an EMBL/GenBank/DDBJ whole genome shotgun (WGS) entry which is preliminary data.</text>
</comment>
<organism evidence="1">
    <name type="scientific">marine sediment metagenome</name>
    <dbReference type="NCBI Taxonomy" id="412755"/>
    <lineage>
        <taxon>unclassified sequences</taxon>
        <taxon>metagenomes</taxon>
        <taxon>ecological metagenomes</taxon>
    </lineage>
</organism>
<accession>A0A1B6NW14</accession>
<sequence length="50" mass="5751">MCVFFTSDDSISHRSYVQSHSTDSIIVSWDDVVNVVWARVSINDTDNWDT</sequence>
<dbReference type="AlphaFoldDB" id="A0A1B6NW14"/>
<protein>
    <submittedName>
        <fullName evidence="1">Uncharacterized protein</fullName>
    </submittedName>
</protein>
<reference evidence="1" key="1">
    <citation type="submission" date="2013-11" db="EMBL/GenBank/DDBJ databases">
        <title>Microbial diversity, functional groups and degradation webs in Northern and Southern Mediterranean and Red Sea marine crude oil polluted sites.</title>
        <authorList>
            <person name="Daffonchio D."/>
            <person name="Mapelli F."/>
            <person name="Ferrer M."/>
            <person name="Richter M."/>
            <person name="Cherif A."/>
            <person name="Malkawi H.I."/>
            <person name="Yakimov M.M."/>
            <person name="Abdel-Fattah Y.R."/>
            <person name="Blaghen M."/>
            <person name="Golyshin P.N."/>
            <person name="Kalogerakis N."/>
            <person name="Boon N."/>
            <person name="Magagnini M."/>
            <person name="Fava F."/>
        </authorList>
    </citation>
    <scope>NUCLEOTIDE SEQUENCE</scope>
</reference>
<proteinExistence type="predicted"/>
<gene>
    <name evidence="1" type="ORF">MGSAQ_001558</name>
</gene>
<name>A0A1B6NW14_9ZZZZ</name>
<evidence type="ECO:0000313" key="1">
    <source>
        <dbReference type="EMBL" id="KTF06947.1"/>
    </source>
</evidence>